<feature type="active site" description="Proton donor/acceptor" evidence="7">
    <location>
        <position position="414"/>
    </location>
</feature>
<dbReference type="PANTHER" id="PTHR41533">
    <property type="entry name" value="L,D-TRANSPEPTIDASE HI_1667-RELATED"/>
    <property type="match status" value="1"/>
</dbReference>
<dbReference type="InterPro" id="IPR005490">
    <property type="entry name" value="LD_TPept_cat_dom"/>
</dbReference>
<dbReference type="SUPFAM" id="SSF141523">
    <property type="entry name" value="L,D-transpeptidase catalytic domain-like"/>
    <property type="match status" value="1"/>
</dbReference>
<evidence type="ECO:0000256" key="4">
    <source>
        <dbReference type="ARBA" id="ARBA00022960"/>
    </source>
</evidence>
<dbReference type="PROSITE" id="PS52029">
    <property type="entry name" value="LD_TPASE"/>
    <property type="match status" value="1"/>
</dbReference>
<dbReference type="Gene3D" id="1.10.101.10">
    <property type="entry name" value="PGBD-like superfamily/PGBD"/>
    <property type="match status" value="1"/>
</dbReference>
<comment type="pathway">
    <text evidence="1 7">Cell wall biogenesis; peptidoglycan biosynthesis.</text>
</comment>
<dbReference type="Pfam" id="PF03734">
    <property type="entry name" value="YkuD"/>
    <property type="match status" value="1"/>
</dbReference>
<accession>A0ABV9P0G1</accession>
<dbReference type="Gene3D" id="2.40.440.10">
    <property type="entry name" value="L,D-transpeptidase catalytic domain-like"/>
    <property type="match status" value="1"/>
</dbReference>
<evidence type="ECO:0000259" key="8">
    <source>
        <dbReference type="PROSITE" id="PS52029"/>
    </source>
</evidence>
<feature type="domain" description="L,D-TPase catalytic" evidence="8">
    <location>
        <begin position="286"/>
        <end position="463"/>
    </location>
</feature>
<keyword evidence="5 7" id="KW-0573">Peptidoglycan synthesis</keyword>
<sequence>MFFLHSCKEKVAPTKVSNFFVDQDSIDQIIKPEFLEKENDGIKELYASFDNKIIWNNDKNRKTLIDFIKKSEEDGLFPEDYHLKEIDSFERNRTKINYSDFQTFDLLLSNGFKNLADDLHKGKLNPRDLYNDWDLPYKSPIKIEKIIEAIQNNEINDLLIDVSVKNKLYTDLKEGLKSILKKSDYNFPKTVVDTKIVANDSSKTIQVIKQKLVYWNDLNENDGTLVYDKETIKAIKKFQKRNGLSPDGVIGKGTVDALNYSKEKRIEQLKVNLERWKWFPEDFGENYIFINIPEYKLHFVFENDTVESKRIVVGKPSRKTPILTSKINNLVFNPTWTVPPTILKEDLVPSASKNISYFTRNRITILNSKKDTIKPKDWDSKNYKSYRYVQSPGYNNSLGLVKFNFPNKYMVYLHDTNHRDYFTRSYRALSSGCVRIEEPLPFAKTILMKDDEEFWKESEIDTIIKKAKTKVVPIKINVKVFQLYYTSWVEKSQIMFCPDIYKLDDELYEKLRNKSFDKS</sequence>
<comment type="caution">
    <text evidence="9">The sequence shown here is derived from an EMBL/GenBank/DDBJ whole genome shotgun (WGS) entry which is preliminary data.</text>
</comment>
<dbReference type="InterPro" id="IPR045380">
    <property type="entry name" value="LD_TPept_scaffold_dom"/>
</dbReference>
<evidence type="ECO:0000256" key="7">
    <source>
        <dbReference type="PROSITE-ProRule" id="PRU01373"/>
    </source>
</evidence>
<keyword evidence="3" id="KW-0808">Transferase</keyword>
<dbReference type="InterPro" id="IPR036366">
    <property type="entry name" value="PGBDSf"/>
</dbReference>
<keyword evidence="6 7" id="KW-0961">Cell wall biogenesis/degradation</keyword>
<gene>
    <name evidence="9" type="ORF">ACFO3U_03645</name>
</gene>
<name>A0ABV9P0G1_9FLAO</name>
<dbReference type="Proteomes" id="UP001595885">
    <property type="component" value="Unassembled WGS sequence"/>
</dbReference>
<reference evidence="10" key="1">
    <citation type="journal article" date="2019" name="Int. J. Syst. Evol. Microbiol.">
        <title>The Global Catalogue of Microorganisms (GCM) 10K type strain sequencing project: providing services to taxonomists for standard genome sequencing and annotation.</title>
        <authorList>
            <consortium name="The Broad Institute Genomics Platform"/>
            <consortium name="The Broad Institute Genome Sequencing Center for Infectious Disease"/>
            <person name="Wu L."/>
            <person name="Ma J."/>
        </authorList>
    </citation>
    <scope>NUCLEOTIDE SEQUENCE [LARGE SCALE GENOMIC DNA]</scope>
    <source>
        <strain evidence="10">CCUG 50349</strain>
    </source>
</reference>
<keyword evidence="4 7" id="KW-0133">Cell shape</keyword>
<keyword evidence="10" id="KW-1185">Reference proteome</keyword>
<dbReference type="CDD" id="cd16913">
    <property type="entry name" value="YkuD_like"/>
    <property type="match status" value="1"/>
</dbReference>
<dbReference type="InterPro" id="IPR038063">
    <property type="entry name" value="Transpep_catalytic_dom"/>
</dbReference>
<dbReference type="InterPro" id="IPR002477">
    <property type="entry name" value="Peptidoglycan-bd-like"/>
</dbReference>
<dbReference type="InterPro" id="IPR036365">
    <property type="entry name" value="PGBD-like_sf"/>
</dbReference>
<evidence type="ECO:0000256" key="2">
    <source>
        <dbReference type="ARBA" id="ARBA00005992"/>
    </source>
</evidence>
<dbReference type="InterPro" id="IPR052905">
    <property type="entry name" value="LD-transpeptidase_YkuD-like"/>
</dbReference>
<protein>
    <submittedName>
        <fullName evidence="9">Murein L,D-transpeptidase</fullName>
    </submittedName>
</protein>
<dbReference type="Pfam" id="PF01471">
    <property type="entry name" value="PG_binding_1"/>
    <property type="match status" value="1"/>
</dbReference>
<dbReference type="PANTHER" id="PTHR41533:SF2">
    <property type="entry name" value="BLR7131 PROTEIN"/>
    <property type="match status" value="1"/>
</dbReference>
<comment type="similarity">
    <text evidence="2">Belongs to the YkuD family.</text>
</comment>
<dbReference type="EMBL" id="JBHSGW010000002">
    <property type="protein sequence ID" value="MFC4739077.1"/>
    <property type="molecule type" value="Genomic_DNA"/>
</dbReference>
<feature type="active site" description="Nucleophile" evidence="7">
    <location>
        <position position="433"/>
    </location>
</feature>
<evidence type="ECO:0000313" key="10">
    <source>
        <dbReference type="Proteomes" id="UP001595885"/>
    </source>
</evidence>
<dbReference type="Pfam" id="PF20142">
    <property type="entry name" value="Scaffold"/>
    <property type="match status" value="1"/>
</dbReference>
<evidence type="ECO:0000256" key="1">
    <source>
        <dbReference type="ARBA" id="ARBA00004752"/>
    </source>
</evidence>
<evidence type="ECO:0000313" key="9">
    <source>
        <dbReference type="EMBL" id="MFC4739077.1"/>
    </source>
</evidence>
<evidence type="ECO:0000256" key="3">
    <source>
        <dbReference type="ARBA" id="ARBA00022679"/>
    </source>
</evidence>
<dbReference type="SUPFAM" id="SSF47090">
    <property type="entry name" value="PGBD-like"/>
    <property type="match status" value="1"/>
</dbReference>
<evidence type="ECO:0000256" key="5">
    <source>
        <dbReference type="ARBA" id="ARBA00022984"/>
    </source>
</evidence>
<evidence type="ECO:0000256" key="6">
    <source>
        <dbReference type="ARBA" id="ARBA00023316"/>
    </source>
</evidence>
<dbReference type="RefSeq" id="WP_379738373.1">
    <property type="nucleotide sequence ID" value="NZ_JBHSGW010000002.1"/>
</dbReference>
<proteinExistence type="inferred from homology"/>
<organism evidence="9 10">
    <name type="scientific">Flavobacterium ponti</name>
    <dbReference type="NCBI Taxonomy" id="665133"/>
    <lineage>
        <taxon>Bacteria</taxon>
        <taxon>Pseudomonadati</taxon>
        <taxon>Bacteroidota</taxon>
        <taxon>Flavobacteriia</taxon>
        <taxon>Flavobacteriales</taxon>
        <taxon>Flavobacteriaceae</taxon>
        <taxon>Flavobacterium</taxon>
    </lineage>
</organism>